<sequence>MVLLKHEKVVIVGAGCFGISTAYHLLQRGYTDVTVLDRSTVLPAPDAASNDLNRVVRSSYDDAFYARLAREAILSWKDRKAWGDTYHESGVVVLGDSGPGKETYADKSLQNDIAMGATVKVLKDSNAIRSLFPPQVNTGSFENCAGYLNSDGGWANAGQGLAIMIGKVRDLSGKVVPGKSVVKILREEDGLTGVECSDGTVVEASLVIIASGSWTPSLFPELGLESMCLATGQCVAMIQLSDSEADVYRDCPVVVDFSSGFYIFPPNAGNVVKMAFHSAGFTHFDETNGTISTPRTLTSNPTDGLLIPRDSLQDMRTYLGKIYPDLTRKPFSATRLCWYNDSPDGNWVIGRHPKNQNIIIATGGSGHAYKFLPVIGSLVADVVADELKAELVAKFALDRVISQVDASRSGAAKKLDINTFYSIEDLQPR</sequence>
<dbReference type="Gene3D" id="3.50.50.60">
    <property type="entry name" value="FAD/NAD(P)-binding domain"/>
    <property type="match status" value="1"/>
</dbReference>
<dbReference type="PANTHER" id="PTHR10961">
    <property type="entry name" value="PEROXISOMAL SARCOSINE OXIDASE"/>
    <property type="match status" value="1"/>
</dbReference>
<comment type="similarity">
    <text evidence="2">Belongs to the MSOX/MTOX family.</text>
</comment>
<evidence type="ECO:0000256" key="5">
    <source>
        <dbReference type="ARBA" id="ARBA00023002"/>
    </source>
</evidence>
<evidence type="ECO:0000313" key="7">
    <source>
        <dbReference type="EMBL" id="KAG5172905.1"/>
    </source>
</evidence>
<keyword evidence="4" id="KW-0274">FAD</keyword>
<keyword evidence="3" id="KW-0285">Flavoprotein</keyword>
<dbReference type="InterPro" id="IPR006076">
    <property type="entry name" value="FAD-dep_OxRdtase"/>
</dbReference>
<dbReference type="GO" id="GO:0004657">
    <property type="term" value="F:proline dehydrogenase activity"/>
    <property type="evidence" value="ECO:0007669"/>
    <property type="project" value="TreeGrafter"/>
</dbReference>
<evidence type="ECO:0000256" key="2">
    <source>
        <dbReference type="ARBA" id="ARBA00010989"/>
    </source>
</evidence>
<dbReference type="SUPFAM" id="SSF51905">
    <property type="entry name" value="FAD/NAD(P)-binding domain"/>
    <property type="match status" value="1"/>
</dbReference>
<comment type="caution">
    <text evidence="7">The sequence shown here is derived from an EMBL/GenBank/DDBJ whole genome shotgun (WGS) entry which is preliminary data.</text>
</comment>
<dbReference type="EMBL" id="JAFIQS010000002">
    <property type="protein sequence ID" value="KAG5172905.1"/>
    <property type="molecule type" value="Genomic_DNA"/>
</dbReference>
<organism evidence="7">
    <name type="scientific">Psilocybe cubensis</name>
    <name type="common">Psychedelic mushroom</name>
    <name type="synonym">Stropharia cubensis</name>
    <dbReference type="NCBI Taxonomy" id="181762"/>
    <lineage>
        <taxon>Eukaryota</taxon>
        <taxon>Fungi</taxon>
        <taxon>Dikarya</taxon>
        <taxon>Basidiomycota</taxon>
        <taxon>Agaricomycotina</taxon>
        <taxon>Agaricomycetes</taxon>
        <taxon>Agaricomycetidae</taxon>
        <taxon>Agaricales</taxon>
        <taxon>Agaricineae</taxon>
        <taxon>Strophariaceae</taxon>
        <taxon>Psilocybe</taxon>
    </lineage>
</organism>
<dbReference type="GO" id="GO:0050031">
    <property type="term" value="F:L-pipecolate oxidase activity"/>
    <property type="evidence" value="ECO:0007669"/>
    <property type="project" value="TreeGrafter"/>
</dbReference>
<comment type="cofactor">
    <cofactor evidence="1">
        <name>FAD</name>
        <dbReference type="ChEBI" id="CHEBI:57692"/>
    </cofactor>
</comment>
<dbReference type="Pfam" id="PF01266">
    <property type="entry name" value="DAO"/>
    <property type="match status" value="1"/>
</dbReference>
<feature type="domain" description="FAD dependent oxidoreductase" evidence="6">
    <location>
        <begin position="8"/>
        <end position="381"/>
    </location>
</feature>
<dbReference type="OrthoDB" id="2219495at2759"/>
<evidence type="ECO:0000256" key="3">
    <source>
        <dbReference type="ARBA" id="ARBA00022630"/>
    </source>
</evidence>
<keyword evidence="5" id="KW-0560">Oxidoreductase</keyword>
<dbReference type="InterPro" id="IPR045170">
    <property type="entry name" value="MTOX"/>
</dbReference>
<evidence type="ECO:0000259" key="6">
    <source>
        <dbReference type="Pfam" id="PF01266"/>
    </source>
</evidence>
<evidence type="ECO:0000256" key="1">
    <source>
        <dbReference type="ARBA" id="ARBA00001974"/>
    </source>
</evidence>
<dbReference type="InterPro" id="IPR036188">
    <property type="entry name" value="FAD/NAD-bd_sf"/>
</dbReference>
<protein>
    <recommendedName>
        <fullName evidence="6">FAD dependent oxidoreductase domain-containing protein</fullName>
    </recommendedName>
</protein>
<name>A0A8H7Y861_PSICU</name>
<gene>
    <name evidence="7" type="ORF">JR316_002408</name>
</gene>
<evidence type="ECO:0000256" key="4">
    <source>
        <dbReference type="ARBA" id="ARBA00022827"/>
    </source>
</evidence>
<dbReference type="GO" id="GO:0008115">
    <property type="term" value="F:sarcosine oxidase activity"/>
    <property type="evidence" value="ECO:0007669"/>
    <property type="project" value="TreeGrafter"/>
</dbReference>
<dbReference type="GO" id="GO:0050660">
    <property type="term" value="F:flavin adenine dinucleotide binding"/>
    <property type="evidence" value="ECO:0007669"/>
    <property type="project" value="InterPro"/>
</dbReference>
<reference evidence="7" key="1">
    <citation type="submission" date="2021-02" db="EMBL/GenBank/DDBJ databases">
        <title>Psilocybe cubensis genome.</title>
        <authorList>
            <person name="Mckernan K.J."/>
            <person name="Crawford S."/>
            <person name="Trippe A."/>
            <person name="Kane L.T."/>
            <person name="Mclaughlin S."/>
        </authorList>
    </citation>
    <scope>NUCLEOTIDE SEQUENCE [LARGE SCALE GENOMIC DNA]</scope>
    <source>
        <strain evidence="7">MGC-MH-2018</strain>
    </source>
</reference>
<dbReference type="Gene3D" id="3.30.9.10">
    <property type="entry name" value="D-Amino Acid Oxidase, subunit A, domain 2"/>
    <property type="match status" value="1"/>
</dbReference>
<proteinExistence type="inferred from homology"/>
<accession>A0A8H7Y861</accession>
<dbReference type="PANTHER" id="PTHR10961:SF46">
    <property type="entry name" value="PEROXISOMAL SARCOSINE OXIDASE"/>
    <property type="match status" value="1"/>
</dbReference>
<dbReference type="AlphaFoldDB" id="A0A8H7Y861"/>